<organism evidence="7">
    <name type="scientific">Aegilops tauschii</name>
    <name type="common">Tausch's goatgrass</name>
    <name type="synonym">Aegilops squarrosa</name>
    <dbReference type="NCBI Taxonomy" id="37682"/>
    <lineage>
        <taxon>Eukaryota</taxon>
        <taxon>Viridiplantae</taxon>
        <taxon>Streptophyta</taxon>
        <taxon>Embryophyta</taxon>
        <taxon>Tracheophyta</taxon>
        <taxon>Spermatophyta</taxon>
        <taxon>Magnoliopsida</taxon>
        <taxon>Liliopsida</taxon>
        <taxon>Poales</taxon>
        <taxon>Poaceae</taxon>
        <taxon>BOP clade</taxon>
        <taxon>Pooideae</taxon>
        <taxon>Triticodae</taxon>
        <taxon>Triticeae</taxon>
        <taxon>Triticinae</taxon>
        <taxon>Aegilops</taxon>
    </lineage>
</organism>
<protein>
    <recommendedName>
        <fullName evidence="6">Disease resistance N-terminal domain-containing protein</fullName>
    </recommendedName>
</protein>
<keyword evidence="4" id="KW-0547">Nucleotide-binding</keyword>
<keyword evidence="2" id="KW-0433">Leucine-rich repeat</keyword>
<evidence type="ECO:0000256" key="3">
    <source>
        <dbReference type="ARBA" id="ARBA00022737"/>
    </source>
</evidence>
<feature type="domain" description="Disease resistance N-terminal" evidence="6">
    <location>
        <begin position="2"/>
        <end position="61"/>
    </location>
</feature>
<keyword evidence="5" id="KW-0611">Plant defense</keyword>
<evidence type="ECO:0000313" key="7">
    <source>
        <dbReference type="EnsemblPlants" id="EMT30295"/>
    </source>
</evidence>
<accession>M8BZ78</accession>
<dbReference type="Pfam" id="PF18052">
    <property type="entry name" value="Rx_N"/>
    <property type="match status" value="1"/>
</dbReference>
<evidence type="ECO:0000256" key="5">
    <source>
        <dbReference type="ARBA" id="ARBA00022821"/>
    </source>
</evidence>
<evidence type="ECO:0000256" key="4">
    <source>
        <dbReference type="ARBA" id="ARBA00022741"/>
    </source>
</evidence>
<dbReference type="GO" id="GO:0000166">
    <property type="term" value="F:nucleotide binding"/>
    <property type="evidence" value="ECO:0007669"/>
    <property type="project" value="UniProtKB-KW"/>
</dbReference>
<keyword evidence="3" id="KW-0677">Repeat</keyword>
<dbReference type="Gene3D" id="1.20.5.4130">
    <property type="match status" value="1"/>
</dbReference>
<evidence type="ECO:0000256" key="2">
    <source>
        <dbReference type="ARBA" id="ARBA00022614"/>
    </source>
</evidence>
<comment type="similarity">
    <text evidence="1">Belongs to the disease resistance NB-LRR family.</text>
</comment>
<evidence type="ECO:0000256" key="1">
    <source>
        <dbReference type="ARBA" id="ARBA00008894"/>
    </source>
</evidence>
<dbReference type="GO" id="GO:0006952">
    <property type="term" value="P:defense response"/>
    <property type="evidence" value="ECO:0007669"/>
    <property type="project" value="UniProtKB-KW"/>
</dbReference>
<reference evidence="7" key="1">
    <citation type="submission" date="2015-06" db="UniProtKB">
        <authorList>
            <consortium name="EnsemblPlants"/>
        </authorList>
    </citation>
    <scope>IDENTIFICATION</scope>
</reference>
<evidence type="ECO:0000259" key="6">
    <source>
        <dbReference type="Pfam" id="PF18052"/>
    </source>
</evidence>
<dbReference type="AlphaFoldDB" id="M8BZ78"/>
<dbReference type="EnsemblPlants" id="EMT30295">
    <property type="protein sequence ID" value="EMT30295"/>
    <property type="gene ID" value="F775_18822"/>
</dbReference>
<sequence>MLTSVSGEINELGIKLRDLKNILADAKRRNTTDESIRWWVQELNRAMYDDVTDILERFQLASFSLALVPLIQSLKALNEEEIS</sequence>
<dbReference type="InterPro" id="IPR041118">
    <property type="entry name" value="Rx_N"/>
</dbReference>
<proteinExistence type="inferred from homology"/>
<name>M8BZ78_AEGTA</name>